<protein>
    <submittedName>
        <fullName evidence="2">NAD(P)-binding protein</fullName>
    </submittedName>
</protein>
<dbReference type="PANTHER" id="PTHR43205">
    <property type="entry name" value="PROSTAGLANDIN REDUCTASE"/>
    <property type="match status" value="1"/>
</dbReference>
<dbReference type="OrthoDB" id="809632at2759"/>
<dbReference type="AlphaFoldDB" id="A0A2H3JJ92"/>
<dbReference type="InterPro" id="IPR045010">
    <property type="entry name" value="MDR_fam"/>
</dbReference>
<dbReference type="Gene3D" id="3.40.50.720">
    <property type="entry name" value="NAD(P)-binding Rossmann-like Domain"/>
    <property type="match status" value="1"/>
</dbReference>
<dbReference type="InterPro" id="IPR036291">
    <property type="entry name" value="NAD(P)-bd_dom_sf"/>
</dbReference>
<accession>A0A2H3JJ92</accession>
<dbReference type="Pfam" id="PF00107">
    <property type="entry name" value="ADH_zinc_N"/>
    <property type="match status" value="1"/>
</dbReference>
<evidence type="ECO:0000259" key="1">
    <source>
        <dbReference type="Pfam" id="PF00107"/>
    </source>
</evidence>
<reference evidence="2 3" key="1">
    <citation type="journal article" date="2012" name="Science">
        <title>The Paleozoic origin of enzymatic lignin decomposition reconstructed from 31 fungal genomes.</title>
        <authorList>
            <person name="Floudas D."/>
            <person name="Binder M."/>
            <person name="Riley R."/>
            <person name="Barry K."/>
            <person name="Blanchette R.A."/>
            <person name="Henrissat B."/>
            <person name="Martinez A.T."/>
            <person name="Otillar R."/>
            <person name="Spatafora J.W."/>
            <person name="Yadav J.S."/>
            <person name="Aerts A."/>
            <person name="Benoit I."/>
            <person name="Boyd A."/>
            <person name="Carlson A."/>
            <person name="Copeland A."/>
            <person name="Coutinho P.M."/>
            <person name="de Vries R.P."/>
            <person name="Ferreira P."/>
            <person name="Findley K."/>
            <person name="Foster B."/>
            <person name="Gaskell J."/>
            <person name="Glotzer D."/>
            <person name="Gorecki P."/>
            <person name="Heitman J."/>
            <person name="Hesse C."/>
            <person name="Hori C."/>
            <person name="Igarashi K."/>
            <person name="Jurgens J.A."/>
            <person name="Kallen N."/>
            <person name="Kersten P."/>
            <person name="Kohler A."/>
            <person name="Kuees U."/>
            <person name="Kumar T.K.A."/>
            <person name="Kuo A."/>
            <person name="LaButti K."/>
            <person name="Larrondo L.F."/>
            <person name="Lindquist E."/>
            <person name="Ling A."/>
            <person name="Lombard V."/>
            <person name="Lucas S."/>
            <person name="Lundell T."/>
            <person name="Martin R."/>
            <person name="McLaughlin D.J."/>
            <person name="Morgenstern I."/>
            <person name="Morin E."/>
            <person name="Murat C."/>
            <person name="Nagy L.G."/>
            <person name="Nolan M."/>
            <person name="Ohm R.A."/>
            <person name="Patyshakuliyeva A."/>
            <person name="Rokas A."/>
            <person name="Ruiz-Duenas F.J."/>
            <person name="Sabat G."/>
            <person name="Salamov A."/>
            <person name="Samejima M."/>
            <person name="Schmutz J."/>
            <person name="Slot J.C."/>
            <person name="St John F."/>
            <person name="Stenlid J."/>
            <person name="Sun H."/>
            <person name="Sun S."/>
            <person name="Syed K."/>
            <person name="Tsang A."/>
            <person name="Wiebenga A."/>
            <person name="Young D."/>
            <person name="Pisabarro A."/>
            <person name="Eastwood D.C."/>
            <person name="Martin F."/>
            <person name="Cullen D."/>
            <person name="Grigoriev I.V."/>
            <person name="Hibbett D.S."/>
        </authorList>
    </citation>
    <scope>NUCLEOTIDE SEQUENCE [LARGE SCALE GENOMIC DNA]</scope>
    <source>
        <strain evidence="2 3">MD-104</strain>
    </source>
</reference>
<evidence type="ECO:0000313" key="3">
    <source>
        <dbReference type="Proteomes" id="UP000218811"/>
    </source>
</evidence>
<name>A0A2H3JJ92_WOLCO</name>
<dbReference type="SUPFAM" id="SSF51735">
    <property type="entry name" value="NAD(P)-binding Rossmann-fold domains"/>
    <property type="match status" value="1"/>
</dbReference>
<feature type="domain" description="Alcohol dehydrogenase-like C-terminal" evidence="1">
    <location>
        <begin position="1"/>
        <end position="123"/>
    </location>
</feature>
<dbReference type="EMBL" id="KB467943">
    <property type="protein sequence ID" value="PCH38839.1"/>
    <property type="molecule type" value="Genomic_DNA"/>
</dbReference>
<sequence length="167" mass="18243">MAKAKGLRVIASAGSDEKVVFIKSLGAGVTFNYKTENTRDILAWEGPINMYWDSVGGEALEVAIGAASVGARFIECGMISIFTGEPYHVKNLFNIDAKGLKISGFIVSSLSQSHQSHFYEMFLKLVKEGKHKYKEDVTKGLERAGHTIIDVITGRNKGKSMILVGEE</sequence>
<dbReference type="Proteomes" id="UP000218811">
    <property type="component" value="Unassembled WGS sequence"/>
</dbReference>
<gene>
    <name evidence="2" type="ORF">WOLCODRAFT_158373</name>
</gene>
<dbReference type="InterPro" id="IPR013149">
    <property type="entry name" value="ADH-like_C"/>
</dbReference>
<evidence type="ECO:0000313" key="2">
    <source>
        <dbReference type="EMBL" id="PCH38839.1"/>
    </source>
</evidence>
<organism evidence="2 3">
    <name type="scientific">Wolfiporia cocos (strain MD-104)</name>
    <name type="common">Brown rot fungus</name>
    <dbReference type="NCBI Taxonomy" id="742152"/>
    <lineage>
        <taxon>Eukaryota</taxon>
        <taxon>Fungi</taxon>
        <taxon>Dikarya</taxon>
        <taxon>Basidiomycota</taxon>
        <taxon>Agaricomycotina</taxon>
        <taxon>Agaricomycetes</taxon>
        <taxon>Polyporales</taxon>
        <taxon>Phaeolaceae</taxon>
        <taxon>Wolfiporia</taxon>
    </lineage>
</organism>
<dbReference type="PANTHER" id="PTHR43205:SF7">
    <property type="entry name" value="PROSTAGLANDIN REDUCTASE 1"/>
    <property type="match status" value="1"/>
</dbReference>
<proteinExistence type="predicted"/>
<keyword evidence="3" id="KW-1185">Reference proteome</keyword>
<dbReference type="GO" id="GO:0016628">
    <property type="term" value="F:oxidoreductase activity, acting on the CH-CH group of donors, NAD or NADP as acceptor"/>
    <property type="evidence" value="ECO:0007669"/>
    <property type="project" value="InterPro"/>
</dbReference>